<keyword evidence="4" id="KW-1185">Reference proteome</keyword>
<evidence type="ECO:0000313" key="3">
    <source>
        <dbReference type="EMBL" id="CAA7197520.1"/>
    </source>
</evidence>
<dbReference type="AlphaFoldDB" id="A0A6N4XEZ2"/>
<feature type="region of interest" description="Disordered" evidence="1">
    <location>
        <begin position="239"/>
        <end position="260"/>
    </location>
</feature>
<dbReference type="Proteomes" id="UP000445144">
    <property type="component" value="Unassembled WGS sequence"/>
</dbReference>
<organism evidence="3 4">
    <name type="scientific">Chryseobacterium potabilaquae</name>
    <dbReference type="NCBI Taxonomy" id="2675057"/>
    <lineage>
        <taxon>Bacteria</taxon>
        <taxon>Pseudomonadati</taxon>
        <taxon>Bacteroidota</taxon>
        <taxon>Flavobacteriia</taxon>
        <taxon>Flavobacteriales</taxon>
        <taxon>Weeksellaceae</taxon>
        <taxon>Chryseobacterium group</taxon>
        <taxon>Chryseobacterium</taxon>
    </lineage>
</organism>
<protein>
    <submittedName>
        <fullName evidence="3">Uncharacterized protein</fullName>
    </submittedName>
</protein>
<gene>
    <name evidence="3" type="ORF">CHRY9293_03585</name>
</gene>
<dbReference type="EMBL" id="CACVBR010000060">
    <property type="protein sequence ID" value="CAA7197520.1"/>
    <property type="molecule type" value="Genomic_DNA"/>
</dbReference>
<dbReference type="RefSeq" id="WP_162034174.1">
    <property type="nucleotide sequence ID" value="NZ_CACVBR010000060.1"/>
</dbReference>
<keyword evidence="2" id="KW-0732">Signal</keyword>
<evidence type="ECO:0000256" key="2">
    <source>
        <dbReference type="SAM" id="SignalP"/>
    </source>
</evidence>
<reference evidence="3 4" key="1">
    <citation type="submission" date="2020-01" db="EMBL/GenBank/DDBJ databases">
        <authorList>
            <person name="Rodrigo-Torres L."/>
            <person name="Arahal R. D."/>
            <person name="Lucena T."/>
        </authorList>
    </citation>
    <scope>NUCLEOTIDE SEQUENCE [LARGE SCALE GENOMIC DNA]</scope>
    <source>
        <strain evidence="3 4">CECT 9293</strain>
    </source>
</reference>
<accession>A0A6N4XEZ2</accession>
<feature type="signal peptide" evidence="2">
    <location>
        <begin position="1"/>
        <end position="21"/>
    </location>
</feature>
<dbReference type="PROSITE" id="PS51257">
    <property type="entry name" value="PROKAR_LIPOPROTEIN"/>
    <property type="match status" value="1"/>
</dbReference>
<evidence type="ECO:0000313" key="4">
    <source>
        <dbReference type="Proteomes" id="UP000445144"/>
    </source>
</evidence>
<feature type="chain" id="PRO_5026959311" evidence="2">
    <location>
        <begin position="22"/>
        <end position="663"/>
    </location>
</feature>
<name>A0A6N4XEZ2_9FLAO</name>
<sequence length="663" mass="74034">MRKNFISGFLLIALASFLSSCRNNDILMEHEIPNNSSKFQLISKTISLDQSKHKLILNNTLEKVQRNLQTMNLLGKGVDGGIYIDTDNITYIENGLNYHTYTFNLIRDHSSDHSSLENLVLTPLPDGTYKELLVSYNLTKQEKQILKAGGYIDIRGKETIIELSDDILTSASKGSGMTSCGFVETYTIRGCSDVHNGVSTHNENNTSEWGNCKADRKPGVHMTMTYRCDFINDTNNPGTGGGDGGSIGDDNGTYVPGGGSTSPCNGNGIATGPFNPSENLGDGNCTGIPTSPTVTLSTFFRYIKSLPTDLQNLINNPENKAFFEGLQSCYDANNSEESKNIIKWGLQFKQNKTITWEEFQPIFLAGYNFLTDNYADTTNPEQIFTRIKNLNDALIQNPNLLVDIPCNELPKWKDLAKHQIPQSVKDKLRKINNNTSWYQDEFSIQNLDFASGASVNMDLFPVKITSMPNKLGTNKKYTPTEFFDFFRRNINLFAEKFSPLVSSSYGVDDAALWFSNNPLGSLIHIEIPGDNGTVICSGYNVQAWVFTTVQAPFNLDGMHPVSGNRLFGYYIDHNGFMYIYTRGVDRFTKPYGGNILTYLTEKLAFSKADELWEGMQIKLEAYINNTQNGGSAEKLEPVRYRPIYSKITKYLKNKSSLSSLGCN</sequence>
<proteinExistence type="predicted"/>
<evidence type="ECO:0000256" key="1">
    <source>
        <dbReference type="SAM" id="MobiDB-lite"/>
    </source>
</evidence>